<feature type="domain" description="Methyltransferase small" evidence="1">
    <location>
        <begin position="2"/>
        <end position="91"/>
    </location>
</feature>
<dbReference type="InterPro" id="IPR050210">
    <property type="entry name" value="tRNA_Adenine-N(6)_MTase"/>
</dbReference>
<protein>
    <submittedName>
        <fullName evidence="2">DNA methylase</fullName>
    </submittedName>
</protein>
<accession>C5J6C0</accession>
<dbReference type="PANTHER" id="PTHR47739:SF1">
    <property type="entry name" value="TRNA1(VAL) (ADENINE(37)-N6)-METHYLTRANSFERASE"/>
    <property type="match status" value="1"/>
</dbReference>
<dbReference type="Gene3D" id="3.40.50.150">
    <property type="entry name" value="Vaccinia Virus protein VP39"/>
    <property type="match status" value="1"/>
</dbReference>
<name>C5J6C0_MESCH</name>
<organism evidence="2 3">
    <name type="scientific">Mesomycoplasma conjunctivae (strain ATCC 25834 / NCTC 10147 / HRC/581)</name>
    <name type="common">Mycoplasma conjunctivae</name>
    <dbReference type="NCBI Taxonomy" id="572263"/>
    <lineage>
        <taxon>Bacteria</taxon>
        <taxon>Bacillati</taxon>
        <taxon>Mycoplasmatota</taxon>
        <taxon>Mycoplasmoidales</taxon>
        <taxon>Metamycoplasmataceae</taxon>
        <taxon>Mesomycoplasma</taxon>
    </lineage>
</organism>
<dbReference type="GO" id="GO:0003676">
    <property type="term" value="F:nucleic acid binding"/>
    <property type="evidence" value="ECO:0007669"/>
    <property type="project" value="InterPro"/>
</dbReference>
<dbReference type="InterPro" id="IPR002052">
    <property type="entry name" value="DNA_methylase_N6_adenine_CS"/>
</dbReference>
<keyword evidence="2" id="KW-0489">Methyltransferase</keyword>
<dbReference type="Proteomes" id="UP000001491">
    <property type="component" value="Chromosome"/>
</dbReference>
<reference evidence="3" key="1">
    <citation type="journal article" date="2009" name="BMC Bioinformatics">
        <title>The Mycoplasma conjunctivae genome sequencing, annotation and analysis.</title>
        <authorList>
            <person name="Calderon-Copete S.P."/>
            <person name="Wigger G."/>
            <person name="Wunderlin C."/>
            <person name="Schmidheini T."/>
            <person name="Frey J."/>
            <person name="Quail M.A."/>
            <person name="Falquet L."/>
        </authorList>
    </citation>
    <scope>NUCLEOTIDE SEQUENCE [LARGE SCALE GENOMIC DNA]</scope>
    <source>
        <strain evidence="3">ATCC 25834 / NCTC 10147 / HRC/581</strain>
    </source>
</reference>
<dbReference type="SUPFAM" id="SSF53335">
    <property type="entry name" value="S-adenosyl-L-methionine-dependent methyltransferases"/>
    <property type="match status" value="1"/>
</dbReference>
<keyword evidence="2" id="KW-0808">Transferase</keyword>
<evidence type="ECO:0000313" key="2">
    <source>
        <dbReference type="EMBL" id="CAT05012.1"/>
    </source>
</evidence>
<evidence type="ECO:0000259" key="1">
    <source>
        <dbReference type="Pfam" id="PF05175"/>
    </source>
</evidence>
<dbReference type="eggNOG" id="COG4123">
    <property type="taxonomic scope" value="Bacteria"/>
</dbReference>
<dbReference type="InterPro" id="IPR029063">
    <property type="entry name" value="SAM-dependent_MTases_sf"/>
</dbReference>
<dbReference type="HOGENOM" id="CLU_061983_3_2_14"/>
<dbReference type="PROSITE" id="PS00092">
    <property type="entry name" value="N6_MTASE"/>
    <property type="match status" value="1"/>
</dbReference>
<dbReference type="Pfam" id="PF05175">
    <property type="entry name" value="MTS"/>
    <property type="match status" value="1"/>
</dbReference>
<dbReference type="PANTHER" id="PTHR47739">
    <property type="entry name" value="TRNA1(VAL) (ADENINE(37)-N6)-METHYLTRANSFERASE"/>
    <property type="match status" value="1"/>
</dbReference>
<proteinExistence type="predicted"/>
<sequence>MLEIGANNAALSIFVAHRDPKIKIDAVEIQRKATILAQENVNLNKKEQQIRIICQDFNTFWKQQNKQVARKYQLIFANPPYYKQDTKIIKKVSSELKRAIYEIDLNLEQLVFGSSKIIEQKGRLALVLPIERFVDIIEVLRKYNFEPKKIQFVAPRIAQAIKFVLIESQFNAPWGTHYLPTLYLHPKNKNKHTYRKEVQKLYVSKRKKNV</sequence>
<evidence type="ECO:0000313" key="3">
    <source>
        <dbReference type="Proteomes" id="UP000001491"/>
    </source>
</evidence>
<dbReference type="GO" id="GO:0008757">
    <property type="term" value="F:S-adenosylmethionine-dependent methyltransferase activity"/>
    <property type="evidence" value="ECO:0007669"/>
    <property type="project" value="UniProtKB-ARBA"/>
</dbReference>
<dbReference type="GO" id="GO:0032259">
    <property type="term" value="P:methylation"/>
    <property type="evidence" value="ECO:0007669"/>
    <property type="project" value="UniProtKB-KW"/>
</dbReference>
<dbReference type="AlphaFoldDB" id="C5J6C0"/>
<dbReference type="GO" id="GO:0008170">
    <property type="term" value="F:N-methyltransferase activity"/>
    <property type="evidence" value="ECO:0007669"/>
    <property type="project" value="UniProtKB-ARBA"/>
</dbReference>
<dbReference type="KEGG" id="mco:MCJ_003210"/>
<gene>
    <name evidence="2" type="ordered locus">MCJ_003210</name>
</gene>
<dbReference type="InterPro" id="IPR007848">
    <property type="entry name" value="Small_mtfrase_dom"/>
</dbReference>
<keyword evidence="3" id="KW-1185">Reference proteome</keyword>
<dbReference type="EMBL" id="FM864216">
    <property type="protein sequence ID" value="CAT05012.1"/>
    <property type="molecule type" value="Genomic_DNA"/>
</dbReference>